<evidence type="ECO:0000313" key="1">
    <source>
        <dbReference type="EMBL" id="PRY16868.1"/>
    </source>
</evidence>
<accession>A0A2T0R6S7</accession>
<name>A0A2T0R6S7_9ACTN</name>
<dbReference type="AlphaFoldDB" id="A0A2T0R6S7"/>
<sequence length="138" mass="14900">MACWLLKSAGWPAELPRHPDTPVRVRRCLRPTYRLDLLRPGQPCVLWVSGRVDPGVAAVGRLTSPAQGEGPDAGVHVELFVLATVVPRPDLVADPRFRTAEVVRMAAGSNPSYLDAVQFSAVLDHLGPDAPAGWPPRP</sequence>
<gene>
    <name evidence="1" type="ORF">CLV37_103300</name>
</gene>
<evidence type="ECO:0000313" key="2">
    <source>
        <dbReference type="Proteomes" id="UP000238083"/>
    </source>
</evidence>
<dbReference type="EMBL" id="PVZF01000003">
    <property type="protein sequence ID" value="PRY16868.1"/>
    <property type="molecule type" value="Genomic_DNA"/>
</dbReference>
<dbReference type="Proteomes" id="UP000238083">
    <property type="component" value="Unassembled WGS sequence"/>
</dbReference>
<protein>
    <recommendedName>
        <fullName evidence="3">EVE domain-containing protein</fullName>
    </recommendedName>
</protein>
<reference evidence="1 2" key="1">
    <citation type="submission" date="2018-03" db="EMBL/GenBank/DDBJ databases">
        <title>Genomic Encyclopedia of Archaeal and Bacterial Type Strains, Phase II (KMG-II): from individual species to whole genera.</title>
        <authorList>
            <person name="Goeker M."/>
        </authorList>
    </citation>
    <scope>NUCLEOTIDE SEQUENCE [LARGE SCALE GENOMIC DNA]</scope>
    <source>
        <strain evidence="1 2">DSM 19711</strain>
    </source>
</reference>
<proteinExistence type="predicted"/>
<evidence type="ECO:0008006" key="3">
    <source>
        <dbReference type="Google" id="ProtNLM"/>
    </source>
</evidence>
<keyword evidence="2" id="KW-1185">Reference proteome</keyword>
<comment type="caution">
    <text evidence="1">The sequence shown here is derived from an EMBL/GenBank/DDBJ whole genome shotgun (WGS) entry which is preliminary data.</text>
</comment>
<organism evidence="1 2">
    <name type="scientific">Kineococcus rhizosphaerae</name>
    <dbReference type="NCBI Taxonomy" id="559628"/>
    <lineage>
        <taxon>Bacteria</taxon>
        <taxon>Bacillati</taxon>
        <taxon>Actinomycetota</taxon>
        <taxon>Actinomycetes</taxon>
        <taxon>Kineosporiales</taxon>
        <taxon>Kineosporiaceae</taxon>
        <taxon>Kineococcus</taxon>
    </lineage>
</organism>